<feature type="binding site" evidence="7">
    <location>
        <position position="74"/>
    </location>
    <ligand>
        <name>Mn(2+)</name>
        <dbReference type="ChEBI" id="CHEBI:29035"/>
    </ligand>
</feature>
<feature type="domain" description="Manganese/iron superoxide dismutase N-terminal" evidence="9">
    <location>
        <begin position="2"/>
        <end position="81"/>
    </location>
</feature>
<sequence>MKFELMKLPYEDTALEPYISSETISYHYGKHHAAYVNKLNALIQESEFEEKPLEYIIKNSQGGIFNNAAQVYNHDFYWHGLTNTSSSPSVELSDMIERDFGSMDEFKKLFLDKAATFFGSGWIWLVLDKDNKLSIEALSNADNPLAHNKVALLACDVWEHAYYIDYRNARPGYLENWYKLINWRFVSDNLADALSNKYTQPCNDNNEVCDYE</sequence>
<dbReference type="SUPFAM" id="SSF54719">
    <property type="entry name" value="Fe,Mn superoxide dismutase (SOD), C-terminal domain"/>
    <property type="match status" value="1"/>
</dbReference>
<accession>A0A4U2Z5C8</accession>
<comment type="subunit">
    <text evidence="2">Homodimer.</text>
</comment>
<evidence type="ECO:0000256" key="3">
    <source>
        <dbReference type="ARBA" id="ARBA00012682"/>
    </source>
</evidence>
<evidence type="ECO:0000256" key="6">
    <source>
        <dbReference type="ARBA" id="ARBA00023004"/>
    </source>
</evidence>
<dbReference type="PIRSF" id="PIRSF000349">
    <property type="entry name" value="SODismutase"/>
    <property type="match status" value="1"/>
</dbReference>
<keyword evidence="12" id="KW-1185">Reference proteome</keyword>
<evidence type="ECO:0000256" key="1">
    <source>
        <dbReference type="ARBA" id="ARBA00008714"/>
    </source>
</evidence>
<evidence type="ECO:0000313" key="11">
    <source>
        <dbReference type="EMBL" id="TKI68995.1"/>
    </source>
</evidence>
<comment type="catalytic activity">
    <reaction evidence="8">
        <text>2 superoxide + 2 H(+) = H2O2 + O2</text>
        <dbReference type="Rhea" id="RHEA:20696"/>
        <dbReference type="ChEBI" id="CHEBI:15378"/>
        <dbReference type="ChEBI" id="CHEBI:15379"/>
        <dbReference type="ChEBI" id="CHEBI:16240"/>
        <dbReference type="ChEBI" id="CHEBI:18421"/>
        <dbReference type="EC" id="1.15.1.1"/>
    </reaction>
</comment>
<dbReference type="PANTHER" id="PTHR42769:SF3">
    <property type="entry name" value="SUPEROXIDE DISMUTASE [FE] 2, CHLOROPLASTIC"/>
    <property type="match status" value="1"/>
</dbReference>
<dbReference type="InterPro" id="IPR019833">
    <property type="entry name" value="Mn/Fe_SOD_BS"/>
</dbReference>
<dbReference type="InterPro" id="IPR019831">
    <property type="entry name" value="Mn/Fe_SOD_N"/>
</dbReference>
<reference evidence="11 12" key="1">
    <citation type="submission" date="2019-04" db="EMBL/GenBank/DDBJ databases">
        <title>Sulfurimonas crateris sp. nov. a facultative anaerobic sulfur-oxidizing chemolithautotrophic bacterium isolated from a terrestrial mud vulcano.</title>
        <authorList>
            <person name="Ratnikova N.M."/>
            <person name="Slobodkin A.I."/>
            <person name="Merkel A.Y."/>
            <person name="Novikov A."/>
            <person name="Bonch-Osmolovskaya E.A."/>
            <person name="Slobodkina G.B."/>
        </authorList>
    </citation>
    <scope>NUCLEOTIDE SEQUENCE [LARGE SCALE GENOMIC DNA]</scope>
    <source>
        <strain evidence="11 12">SN118</strain>
    </source>
</reference>
<dbReference type="InterPro" id="IPR036314">
    <property type="entry name" value="SOD_C_sf"/>
</dbReference>
<evidence type="ECO:0000259" key="10">
    <source>
        <dbReference type="Pfam" id="PF02777"/>
    </source>
</evidence>
<evidence type="ECO:0000256" key="5">
    <source>
        <dbReference type="ARBA" id="ARBA00023002"/>
    </source>
</evidence>
<feature type="binding site" evidence="7">
    <location>
        <position position="27"/>
    </location>
    <ligand>
        <name>Mn(2+)</name>
        <dbReference type="ChEBI" id="CHEBI:29035"/>
    </ligand>
</feature>
<evidence type="ECO:0000256" key="2">
    <source>
        <dbReference type="ARBA" id="ARBA00011738"/>
    </source>
</evidence>
<dbReference type="Pfam" id="PF02777">
    <property type="entry name" value="Sod_Fe_C"/>
    <property type="match status" value="1"/>
</dbReference>
<dbReference type="Gene3D" id="1.10.287.990">
    <property type="entry name" value="Fe,Mn superoxide dismutase (SOD) domain"/>
    <property type="match status" value="1"/>
</dbReference>
<feature type="binding site" evidence="7">
    <location>
        <position position="160"/>
    </location>
    <ligand>
        <name>Mn(2+)</name>
        <dbReference type="ChEBI" id="CHEBI:29035"/>
    </ligand>
</feature>
<evidence type="ECO:0000256" key="8">
    <source>
        <dbReference type="RuleBase" id="RU000414"/>
    </source>
</evidence>
<dbReference type="SUPFAM" id="SSF46609">
    <property type="entry name" value="Fe,Mn superoxide dismutase (SOD), N-terminal domain"/>
    <property type="match status" value="1"/>
</dbReference>
<dbReference type="Gene3D" id="3.55.40.20">
    <property type="entry name" value="Iron/manganese superoxide dismutase, C-terminal domain"/>
    <property type="match status" value="1"/>
</dbReference>
<evidence type="ECO:0000259" key="9">
    <source>
        <dbReference type="Pfam" id="PF00081"/>
    </source>
</evidence>
<dbReference type="AlphaFoldDB" id="A0A4U2Z5C8"/>
<dbReference type="PRINTS" id="PR01703">
    <property type="entry name" value="MNSODISMTASE"/>
</dbReference>
<keyword evidence="4 7" id="KW-0479">Metal-binding</keyword>
<dbReference type="OrthoDB" id="9803125at2"/>
<evidence type="ECO:0000256" key="4">
    <source>
        <dbReference type="ARBA" id="ARBA00022723"/>
    </source>
</evidence>
<dbReference type="Proteomes" id="UP000309561">
    <property type="component" value="Unassembled WGS sequence"/>
</dbReference>
<dbReference type="GO" id="GO:0046872">
    <property type="term" value="F:metal ion binding"/>
    <property type="evidence" value="ECO:0007669"/>
    <property type="project" value="UniProtKB-KW"/>
</dbReference>
<feature type="binding site" evidence="7">
    <location>
        <position position="156"/>
    </location>
    <ligand>
        <name>Mn(2+)</name>
        <dbReference type="ChEBI" id="CHEBI:29035"/>
    </ligand>
</feature>
<dbReference type="Pfam" id="PF00081">
    <property type="entry name" value="Sod_Fe_N"/>
    <property type="match status" value="1"/>
</dbReference>
<dbReference type="InterPro" id="IPR001189">
    <property type="entry name" value="Mn/Fe_SOD"/>
</dbReference>
<dbReference type="GO" id="GO:0004784">
    <property type="term" value="F:superoxide dismutase activity"/>
    <property type="evidence" value="ECO:0007669"/>
    <property type="project" value="UniProtKB-EC"/>
</dbReference>
<evidence type="ECO:0000256" key="7">
    <source>
        <dbReference type="PIRSR" id="PIRSR000349-1"/>
    </source>
</evidence>
<dbReference type="EC" id="1.15.1.1" evidence="3 8"/>
<dbReference type="RefSeq" id="WP_137014283.1">
    <property type="nucleotide sequence ID" value="NZ_SZPX01000006.1"/>
</dbReference>
<feature type="domain" description="Manganese/iron superoxide dismutase C-terminal" evidence="10">
    <location>
        <begin position="89"/>
        <end position="188"/>
    </location>
</feature>
<dbReference type="EMBL" id="SZPX01000006">
    <property type="protein sequence ID" value="TKI68995.1"/>
    <property type="molecule type" value="Genomic_DNA"/>
</dbReference>
<comment type="caution">
    <text evidence="11">The sequence shown here is derived from an EMBL/GenBank/DDBJ whole genome shotgun (WGS) entry which is preliminary data.</text>
</comment>
<keyword evidence="6" id="KW-0408">Iron</keyword>
<dbReference type="PANTHER" id="PTHR42769">
    <property type="entry name" value="SUPEROXIDE DISMUTASE"/>
    <property type="match status" value="1"/>
</dbReference>
<name>A0A4U2Z5C8_9BACT</name>
<protein>
    <recommendedName>
        <fullName evidence="3 8">Superoxide dismutase</fullName>
        <ecNumber evidence="3 8">1.15.1.1</ecNumber>
    </recommendedName>
</protein>
<proteinExistence type="inferred from homology"/>
<dbReference type="FunFam" id="1.10.287.990:FF:000002">
    <property type="entry name" value="Superoxide dismutase"/>
    <property type="match status" value="1"/>
</dbReference>
<evidence type="ECO:0000313" key="12">
    <source>
        <dbReference type="Proteomes" id="UP000309561"/>
    </source>
</evidence>
<keyword evidence="5 8" id="KW-0560">Oxidoreductase</keyword>
<organism evidence="11 12">
    <name type="scientific">Sulfurimonas crateris</name>
    <dbReference type="NCBI Taxonomy" id="2574727"/>
    <lineage>
        <taxon>Bacteria</taxon>
        <taxon>Pseudomonadati</taxon>
        <taxon>Campylobacterota</taxon>
        <taxon>Epsilonproteobacteria</taxon>
        <taxon>Campylobacterales</taxon>
        <taxon>Sulfurimonadaceae</taxon>
        <taxon>Sulfurimonas</taxon>
    </lineage>
</organism>
<comment type="function">
    <text evidence="8">Destroys radicals which are normally produced within the cells and which are toxic to biological systems.</text>
</comment>
<gene>
    <name evidence="11" type="ORF">FCU45_08520</name>
</gene>
<dbReference type="InterPro" id="IPR036324">
    <property type="entry name" value="Mn/Fe_SOD_N_sf"/>
</dbReference>
<comment type="similarity">
    <text evidence="1 8">Belongs to the iron/manganese superoxide dismutase family.</text>
</comment>
<dbReference type="PROSITE" id="PS00088">
    <property type="entry name" value="SOD_MN"/>
    <property type="match status" value="1"/>
</dbReference>
<dbReference type="InterPro" id="IPR019832">
    <property type="entry name" value="Mn/Fe_SOD_C"/>
</dbReference>